<proteinExistence type="predicted"/>
<dbReference type="STRING" id="929556.Solca_4203"/>
<reference evidence="1" key="1">
    <citation type="submission" date="2012-02" db="EMBL/GenBank/DDBJ databases">
        <title>The complete genome of Solitalea canadensis DSM 3403.</title>
        <authorList>
            <consortium name="US DOE Joint Genome Institute (JGI-PGF)"/>
            <person name="Lucas S."/>
            <person name="Copeland A."/>
            <person name="Lapidus A."/>
            <person name="Glavina del Rio T."/>
            <person name="Dalin E."/>
            <person name="Tice H."/>
            <person name="Bruce D."/>
            <person name="Goodwin L."/>
            <person name="Pitluck S."/>
            <person name="Peters L."/>
            <person name="Ovchinnikova G."/>
            <person name="Lu M."/>
            <person name="Kyrpides N."/>
            <person name="Mavromatis K."/>
            <person name="Ivanova N."/>
            <person name="Brettin T."/>
            <person name="Detter J.C."/>
            <person name="Han C."/>
            <person name="Larimer F."/>
            <person name="Land M."/>
            <person name="Hauser L."/>
            <person name="Markowitz V."/>
            <person name="Cheng J.-F."/>
            <person name="Hugenholtz P."/>
            <person name="Woyke T."/>
            <person name="Wu D."/>
            <person name="Spring S."/>
            <person name="Schroeder M."/>
            <person name="Kopitz M."/>
            <person name="Brambilla E."/>
            <person name="Klenk H.-P."/>
            <person name="Eisen J.A."/>
        </authorList>
    </citation>
    <scope>NUCLEOTIDE SEQUENCE</scope>
    <source>
        <strain evidence="1">DSM 3403</strain>
    </source>
</reference>
<evidence type="ECO:0000313" key="1">
    <source>
        <dbReference type="EMBL" id="AFD09193.1"/>
    </source>
</evidence>
<sequence length="180" mass="20246">MKNASSASVFHSYLPDQSVLSNNQLYDYVDAYQIVVPSSKTISPDSLAKAFFSSDSKWIKGLFELRNKVVAIFGLKTGKESSRQNLPTSYQVGTSVGLFKILEKTENEIIMGENDRHLDFKVSLLAQQTGNTNSSITISTVVNYHNWFGKFYFFFVKPFHKRIVPVMLKKIAASPDFVGN</sequence>
<evidence type="ECO:0000313" key="2">
    <source>
        <dbReference type="Proteomes" id="UP000007590"/>
    </source>
</evidence>
<evidence type="ECO:0008006" key="3">
    <source>
        <dbReference type="Google" id="ProtNLM"/>
    </source>
</evidence>
<dbReference type="OrthoDB" id="7058586at2"/>
<dbReference type="eggNOG" id="ENOG5032YG3">
    <property type="taxonomic scope" value="Bacteria"/>
</dbReference>
<dbReference type="EMBL" id="CP003349">
    <property type="protein sequence ID" value="AFD09193.1"/>
    <property type="molecule type" value="Genomic_DNA"/>
</dbReference>
<organism evidence="1 2">
    <name type="scientific">Solitalea canadensis (strain ATCC 29591 / DSM 3403 / JCM 21819 / LMG 8368 / NBRC 15130 / NCIMB 12057 / USAM 9D)</name>
    <name type="common">Flexibacter canadensis</name>
    <dbReference type="NCBI Taxonomy" id="929556"/>
    <lineage>
        <taxon>Bacteria</taxon>
        <taxon>Pseudomonadati</taxon>
        <taxon>Bacteroidota</taxon>
        <taxon>Sphingobacteriia</taxon>
        <taxon>Sphingobacteriales</taxon>
        <taxon>Sphingobacteriaceae</taxon>
        <taxon>Solitalea</taxon>
    </lineage>
</organism>
<protein>
    <recommendedName>
        <fullName evidence="3">DUF2867 domain-containing protein</fullName>
    </recommendedName>
</protein>
<name>H8KLN9_SOLCM</name>
<dbReference type="AlphaFoldDB" id="H8KLN9"/>
<accession>H8KLN9</accession>
<dbReference type="Pfam" id="PF11066">
    <property type="entry name" value="DUF2867"/>
    <property type="match status" value="1"/>
</dbReference>
<dbReference type="HOGENOM" id="CLU_116730_1_0_10"/>
<dbReference type="KEGG" id="scn:Solca_4203"/>
<gene>
    <name evidence="1" type="ordered locus">Solca_4203</name>
</gene>
<dbReference type="InterPro" id="IPR021295">
    <property type="entry name" value="DUF2867"/>
</dbReference>
<dbReference type="Proteomes" id="UP000007590">
    <property type="component" value="Chromosome"/>
</dbReference>
<keyword evidence="2" id="KW-1185">Reference proteome</keyword>
<dbReference type="RefSeq" id="WP_014682415.1">
    <property type="nucleotide sequence ID" value="NC_017770.1"/>
</dbReference>